<protein>
    <submittedName>
        <fullName evidence="1">Uncharacterized protein</fullName>
    </submittedName>
</protein>
<proteinExistence type="predicted"/>
<reference evidence="1" key="1">
    <citation type="submission" date="2020-03" db="EMBL/GenBank/DDBJ databases">
        <title>The deep terrestrial virosphere.</title>
        <authorList>
            <person name="Holmfeldt K."/>
            <person name="Nilsson E."/>
            <person name="Simone D."/>
            <person name="Lopez-Fernandez M."/>
            <person name="Wu X."/>
            <person name="de Brujin I."/>
            <person name="Lundin D."/>
            <person name="Andersson A."/>
            <person name="Bertilsson S."/>
            <person name="Dopson M."/>
        </authorList>
    </citation>
    <scope>NUCLEOTIDE SEQUENCE</scope>
    <source>
        <strain evidence="1">MM171B00657</strain>
    </source>
</reference>
<name>A0A6M3MFP6_9ZZZZ</name>
<organism evidence="1">
    <name type="scientific">viral metagenome</name>
    <dbReference type="NCBI Taxonomy" id="1070528"/>
    <lineage>
        <taxon>unclassified sequences</taxon>
        <taxon>metagenomes</taxon>
        <taxon>organismal metagenomes</taxon>
    </lineage>
</organism>
<dbReference type="AlphaFoldDB" id="A0A6M3MFP6"/>
<evidence type="ECO:0000313" key="1">
    <source>
        <dbReference type="EMBL" id="QJB03562.1"/>
    </source>
</evidence>
<gene>
    <name evidence="1" type="ORF">MM171B00657_0019</name>
</gene>
<dbReference type="EMBL" id="MT143851">
    <property type="protein sequence ID" value="QJB03562.1"/>
    <property type="molecule type" value="Genomic_DNA"/>
</dbReference>
<accession>A0A6M3MFP6</accession>
<sequence>MTVITIENGESGFVVRCYNKEYYITSPDKMVHKVRELFGVTRDHGLKGSDLKGPGKPDTYFPSIDEDLQYIMSADKSEPIVEQVDEMLCIPELPEVVEQAEEDTPSKSAVPSTDYVLPSKLPSVELKSFEPFRFKEGDRVSKDKLAPYVGIPRSNMGYHDQGDGVVVLCNNSTKVYTTWEDLFKLPVSTHVSAIMELNYPKRGAIIAFRKWMSQFPELLPAGVDPDADFRPHLSTQDTRIAQDGSKLEGTLDGD</sequence>